<evidence type="ECO:0000313" key="2">
    <source>
        <dbReference type="Proteomes" id="UP000036987"/>
    </source>
</evidence>
<comment type="caution">
    <text evidence="1">The sequence shown here is derived from an EMBL/GenBank/DDBJ whole genome shotgun (WGS) entry which is preliminary data.</text>
</comment>
<protein>
    <submittedName>
        <fullName evidence="1">Uncharacterized protein</fullName>
    </submittedName>
</protein>
<dbReference type="Proteomes" id="UP000036987">
    <property type="component" value="Unassembled WGS sequence"/>
</dbReference>
<proteinExistence type="predicted"/>
<organism evidence="1 2">
    <name type="scientific">Zostera marina</name>
    <name type="common">Eelgrass</name>
    <dbReference type="NCBI Taxonomy" id="29655"/>
    <lineage>
        <taxon>Eukaryota</taxon>
        <taxon>Viridiplantae</taxon>
        <taxon>Streptophyta</taxon>
        <taxon>Embryophyta</taxon>
        <taxon>Tracheophyta</taxon>
        <taxon>Spermatophyta</taxon>
        <taxon>Magnoliopsida</taxon>
        <taxon>Liliopsida</taxon>
        <taxon>Zosteraceae</taxon>
        <taxon>Zostera</taxon>
    </lineage>
</organism>
<sequence>MALFENNWRLDNSIHWLLHRRRTMEIARRDLTHVLNIDISNESKEIKGLSRRFNCTMLDVERIVISYDGDLEKTANFLMLNQQQHMRYDILSPTECLHQSRTRDSIPSQFISLNVPTDINIQIQEESSRNARCTMQHPKSTTNLVNELSPTNGEWNPFKPSFFDTVRGN</sequence>
<dbReference type="PANTHER" id="PTHR35294">
    <property type="entry name" value="UBIQUITIN-ASSOCIATED/TRANSLATION ELONGATION FACTOR EF1B PROTEIN"/>
    <property type="match status" value="1"/>
</dbReference>
<gene>
    <name evidence="1" type="ORF">ZOSMA_341G00020</name>
</gene>
<reference evidence="2" key="1">
    <citation type="journal article" date="2016" name="Nature">
        <title>The genome of the seagrass Zostera marina reveals angiosperm adaptation to the sea.</title>
        <authorList>
            <person name="Olsen J.L."/>
            <person name="Rouze P."/>
            <person name="Verhelst B."/>
            <person name="Lin Y.-C."/>
            <person name="Bayer T."/>
            <person name="Collen J."/>
            <person name="Dattolo E."/>
            <person name="De Paoli E."/>
            <person name="Dittami S."/>
            <person name="Maumus F."/>
            <person name="Michel G."/>
            <person name="Kersting A."/>
            <person name="Lauritano C."/>
            <person name="Lohaus R."/>
            <person name="Toepel M."/>
            <person name="Tonon T."/>
            <person name="Vanneste K."/>
            <person name="Amirebrahimi M."/>
            <person name="Brakel J."/>
            <person name="Bostroem C."/>
            <person name="Chovatia M."/>
            <person name="Grimwood J."/>
            <person name="Jenkins J.W."/>
            <person name="Jueterbock A."/>
            <person name="Mraz A."/>
            <person name="Stam W.T."/>
            <person name="Tice H."/>
            <person name="Bornberg-Bauer E."/>
            <person name="Green P.J."/>
            <person name="Pearson G.A."/>
            <person name="Procaccini G."/>
            <person name="Duarte C.M."/>
            <person name="Schmutz J."/>
            <person name="Reusch T.B.H."/>
            <person name="Van de Peer Y."/>
        </authorList>
    </citation>
    <scope>NUCLEOTIDE SEQUENCE [LARGE SCALE GENOMIC DNA]</scope>
    <source>
        <strain evidence="2">cv. Finnish</strain>
    </source>
</reference>
<evidence type="ECO:0000313" key="1">
    <source>
        <dbReference type="EMBL" id="KMZ64953.1"/>
    </source>
</evidence>
<name>A0A0K9P7F7_ZOSMR</name>
<accession>A0A0K9P7F7</accession>
<dbReference type="AlphaFoldDB" id="A0A0K9P7F7"/>
<keyword evidence="2" id="KW-1185">Reference proteome</keyword>
<dbReference type="PANTHER" id="PTHR35294:SF1">
    <property type="entry name" value="OS05G0409000 PROTEIN"/>
    <property type="match status" value="1"/>
</dbReference>
<dbReference type="EMBL" id="LFYR01001081">
    <property type="protein sequence ID" value="KMZ64953.1"/>
    <property type="molecule type" value="Genomic_DNA"/>
</dbReference>